<dbReference type="AlphaFoldDB" id="A0A061SJX2"/>
<evidence type="ECO:0000256" key="1">
    <source>
        <dbReference type="SAM" id="Coils"/>
    </source>
</evidence>
<feature type="compositionally biased region" description="Polar residues" evidence="2">
    <location>
        <begin position="567"/>
        <end position="579"/>
    </location>
</feature>
<dbReference type="EMBL" id="GBEZ01002003">
    <property type="protein sequence ID" value="JAC83016.1"/>
    <property type="molecule type" value="Transcribed_RNA"/>
</dbReference>
<evidence type="ECO:0000313" key="3">
    <source>
        <dbReference type="EMBL" id="JAC83016.1"/>
    </source>
</evidence>
<feature type="compositionally biased region" description="Basic and acidic residues" evidence="2">
    <location>
        <begin position="554"/>
        <end position="566"/>
    </location>
</feature>
<feature type="compositionally biased region" description="Polar residues" evidence="2">
    <location>
        <begin position="611"/>
        <end position="627"/>
    </location>
</feature>
<gene>
    <name evidence="3" type="ORF">TSPGSL018_4339</name>
</gene>
<feature type="coiled-coil region" evidence="1">
    <location>
        <begin position="87"/>
        <end position="150"/>
    </location>
</feature>
<name>A0A061SJX2_9CHLO</name>
<keyword evidence="1" id="KW-0175">Coiled coil</keyword>
<accession>A0A061SJX2</accession>
<feature type="region of interest" description="Disordered" evidence="2">
    <location>
        <begin position="1"/>
        <end position="50"/>
    </location>
</feature>
<feature type="compositionally biased region" description="Basic and acidic residues" evidence="2">
    <location>
        <begin position="39"/>
        <end position="48"/>
    </location>
</feature>
<proteinExistence type="predicted"/>
<feature type="region of interest" description="Disordered" evidence="2">
    <location>
        <begin position="283"/>
        <end position="347"/>
    </location>
</feature>
<feature type="compositionally biased region" description="Basic and acidic residues" evidence="2">
    <location>
        <begin position="283"/>
        <end position="296"/>
    </location>
</feature>
<feature type="region of interest" description="Disordered" evidence="2">
    <location>
        <begin position="516"/>
        <end position="662"/>
    </location>
</feature>
<reference evidence="3" key="1">
    <citation type="submission" date="2014-05" db="EMBL/GenBank/DDBJ databases">
        <title>The transcriptome of the halophilic microalga Tetraselmis sp. GSL018 isolated from the Great Salt Lake, Utah.</title>
        <authorList>
            <person name="Jinkerson R.E."/>
            <person name="D'Adamo S."/>
            <person name="Posewitz M.C."/>
        </authorList>
    </citation>
    <scope>NUCLEOTIDE SEQUENCE</scope>
    <source>
        <strain evidence="3">GSL018</strain>
    </source>
</reference>
<feature type="region of interest" description="Disordered" evidence="2">
    <location>
        <begin position="435"/>
        <end position="461"/>
    </location>
</feature>
<feature type="compositionally biased region" description="Low complexity" evidence="2">
    <location>
        <begin position="523"/>
        <end position="542"/>
    </location>
</feature>
<feature type="compositionally biased region" description="Basic and acidic residues" evidence="2">
    <location>
        <begin position="329"/>
        <end position="342"/>
    </location>
</feature>
<feature type="compositionally biased region" description="Basic and acidic residues" evidence="2">
    <location>
        <begin position="436"/>
        <end position="445"/>
    </location>
</feature>
<feature type="compositionally biased region" description="Polar residues" evidence="2">
    <location>
        <begin position="297"/>
        <end position="315"/>
    </location>
</feature>
<evidence type="ECO:0000256" key="2">
    <source>
        <dbReference type="SAM" id="MobiDB-lite"/>
    </source>
</evidence>
<organism evidence="3">
    <name type="scientific">Tetraselmis sp. GSL018</name>
    <dbReference type="NCBI Taxonomy" id="582737"/>
    <lineage>
        <taxon>Eukaryota</taxon>
        <taxon>Viridiplantae</taxon>
        <taxon>Chlorophyta</taxon>
        <taxon>core chlorophytes</taxon>
        <taxon>Chlorodendrophyceae</taxon>
        <taxon>Chlorodendrales</taxon>
        <taxon>Chlorodendraceae</taxon>
        <taxon>Tetraselmis</taxon>
    </lineage>
</organism>
<sequence>MTGSEAAEVVQSERLTSTESICDGRQRTHSNETGNISEASREERKTVQRDWQSNGALDLYKLREVLYEEQRRRAAAEAAPRIAEDRLLAAEERASKAEALQKEAEAARDRAILECRRDRRAAAEEIEKVRAEAADQIREAEQLVTSAESEQKDEVAKVIKAAQDQVEEIRACALEQAREEVWHELEEARNEAAAAEASLSDVQKELESTQAEKASNLLAGNQTLQGLARECKALQCRIDSMAEETRQKVMDARAMEAAKVAKELNELKDANVVMKARVRKAEERAEKAERRGERSKSQSSALDGSVANSTSNGATGQPLRRCSTMSSATEKRMQRAQEEISHLKTQVQGRTKEFNDLKLEFLNRERDIRLAAAHQVETARFASDKAKQSLCRFAEAVRLAVALLKDANLEIPSELEDCINKENLSLAEIADQSFNMRRDNGKSTDSDPTDESEGLASNDKCDLRSNTLSPVCKDHTESACNALETSGEVCALDQSHSNRSGQRESPKEYYSRIYGIQTKKSYPSGPRSLSATSSRSNTSSSNWREASGNGHARSRNENKSGGKDRLSSFSNPRENTSGREFSLRKLLADTDGSSSHTSNRDARVPFPPGVSSKNAQFKGNVPNSTSPCLHPDVDAKKRERKIPMGSTSCKQRPVRSARTQLG</sequence>
<protein>
    <submittedName>
        <fullName evidence="3">Uncharacterized protein</fullName>
    </submittedName>
</protein>